<keyword evidence="2" id="KW-1185">Reference proteome</keyword>
<reference evidence="1 2" key="1">
    <citation type="journal article" date="2013" name="ISME J.">
        <title>Metabolic model for the filamentous 'Candidatus Microthrix parvicella' based on genomic and metagenomic analyses.</title>
        <authorList>
            <person name="Jon McIlroy S."/>
            <person name="Kristiansen R."/>
            <person name="Albertsen M."/>
            <person name="Michael Karst S."/>
            <person name="Rossetti S."/>
            <person name="Lund Nielsen J."/>
            <person name="Tandoi V."/>
            <person name="James Seviour R."/>
            <person name="Nielsen P.H."/>
        </authorList>
    </citation>
    <scope>NUCLEOTIDE SEQUENCE [LARGE SCALE GENOMIC DNA]</scope>
    <source>
        <strain evidence="1 2">RN1</strain>
    </source>
</reference>
<proteinExistence type="predicted"/>
<dbReference type="EMBL" id="CANL01000015">
    <property type="protein sequence ID" value="CCM63430.1"/>
    <property type="molecule type" value="Genomic_DNA"/>
</dbReference>
<evidence type="ECO:0000313" key="1">
    <source>
        <dbReference type="EMBL" id="CCM63430.1"/>
    </source>
</evidence>
<accession>R4YYL9</accession>
<dbReference type="AlphaFoldDB" id="R4YYL9"/>
<dbReference type="HOGENOM" id="CLU_3402714_0_0_11"/>
<sequence>MRDSEPHRVPELIHFDAPLTLTGLKSRPGS</sequence>
<dbReference type="Proteomes" id="UP000018291">
    <property type="component" value="Unassembled WGS sequence"/>
</dbReference>
<gene>
    <name evidence="1" type="ORF">BN381_220004</name>
</gene>
<evidence type="ECO:0000313" key="2">
    <source>
        <dbReference type="Proteomes" id="UP000018291"/>
    </source>
</evidence>
<name>R4YYL9_9ACTN</name>
<comment type="caution">
    <text evidence="1">The sequence shown here is derived from an EMBL/GenBank/DDBJ whole genome shotgun (WGS) entry which is preliminary data.</text>
</comment>
<protein>
    <submittedName>
        <fullName evidence="1">Uncharacterized protein</fullName>
    </submittedName>
</protein>
<organism evidence="1 2">
    <name type="scientific">Candidatus Neomicrothrix parvicella RN1</name>
    <dbReference type="NCBI Taxonomy" id="1229780"/>
    <lineage>
        <taxon>Bacteria</taxon>
        <taxon>Bacillati</taxon>
        <taxon>Actinomycetota</taxon>
        <taxon>Acidimicrobiia</taxon>
        <taxon>Acidimicrobiales</taxon>
        <taxon>Microthrixaceae</taxon>
        <taxon>Candidatus Neomicrothrix</taxon>
    </lineage>
</organism>